<sequence>MLVMLPELFWSMTRFNVVWVELLGICRHTNPMVFSKPLAEGLPIGTVLTTERISAALTFGDRGRTSDMQKMELLMGYLK</sequence>
<accession>A0A0K9NHL2</accession>
<dbReference type="EMBL" id="LFYR01002205">
    <property type="protein sequence ID" value="KMZ56239.1"/>
    <property type="molecule type" value="Genomic_DNA"/>
</dbReference>
<name>A0A0K9NHL2_ZOSMR</name>
<comment type="caution">
    <text evidence="1">The sequence shown here is derived from an EMBL/GenBank/DDBJ whole genome shotgun (WGS) entry which is preliminary data.</text>
</comment>
<dbReference type="AlphaFoldDB" id="A0A0K9NHL2"/>
<dbReference type="OrthoDB" id="5419315at2759"/>
<evidence type="ECO:0000313" key="1">
    <source>
        <dbReference type="EMBL" id="KMZ56239.1"/>
    </source>
</evidence>
<evidence type="ECO:0000313" key="2">
    <source>
        <dbReference type="Proteomes" id="UP000036987"/>
    </source>
</evidence>
<keyword evidence="2" id="KW-1185">Reference proteome</keyword>
<organism evidence="1 2">
    <name type="scientific">Zostera marina</name>
    <name type="common">Eelgrass</name>
    <dbReference type="NCBI Taxonomy" id="29655"/>
    <lineage>
        <taxon>Eukaryota</taxon>
        <taxon>Viridiplantae</taxon>
        <taxon>Streptophyta</taxon>
        <taxon>Embryophyta</taxon>
        <taxon>Tracheophyta</taxon>
        <taxon>Spermatophyta</taxon>
        <taxon>Magnoliopsida</taxon>
        <taxon>Liliopsida</taxon>
        <taxon>Zosteraceae</taxon>
        <taxon>Zostera</taxon>
    </lineage>
</organism>
<gene>
    <name evidence="1" type="ORF">ZOSMA_97G00030</name>
</gene>
<protein>
    <submittedName>
        <fullName evidence="1">Uncharacterized protein</fullName>
    </submittedName>
</protein>
<proteinExistence type="predicted"/>
<reference evidence="2" key="1">
    <citation type="journal article" date="2016" name="Nature">
        <title>The genome of the seagrass Zostera marina reveals angiosperm adaptation to the sea.</title>
        <authorList>
            <person name="Olsen J.L."/>
            <person name="Rouze P."/>
            <person name="Verhelst B."/>
            <person name="Lin Y.-C."/>
            <person name="Bayer T."/>
            <person name="Collen J."/>
            <person name="Dattolo E."/>
            <person name="De Paoli E."/>
            <person name="Dittami S."/>
            <person name="Maumus F."/>
            <person name="Michel G."/>
            <person name="Kersting A."/>
            <person name="Lauritano C."/>
            <person name="Lohaus R."/>
            <person name="Toepel M."/>
            <person name="Tonon T."/>
            <person name="Vanneste K."/>
            <person name="Amirebrahimi M."/>
            <person name="Brakel J."/>
            <person name="Bostroem C."/>
            <person name="Chovatia M."/>
            <person name="Grimwood J."/>
            <person name="Jenkins J.W."/>
            <person name="Jueterbock A."/>
            <person name="Mraz A."/>
            <person name="Stam W.T."/>
            <person name="Tice H."/>
            <person name="Bornberg-Bauer E."/>
            <person name="Green P.J."/>
            <person name="Pearson G.A."/>
            <person name="Procaccini G."/>
            <person name="Duarte C.M."/>
            <person name="Schmutz J."/>
            <person name="Reusch T.B.H."/>
            <person name="Van de Peer Y."/>
        </authorList>
    </citation>
    <scope>NUCLEOTIDE SEQUENCE [LARGE SCALE GENOMIC DNA]</scope>
    <source>
        <strain evidence="2">cv. Finnish</strain>
    </source>
</reference>
<dbReference type="Proteomes" id="UP000036987">
    <property type="component" value="Unassembled WGS sequence"/>
</dbReference>